<dbReference type="Proteomes" id="UP000620124">
    <property type="component" value="Unassembled WGS sequence"/>
</dbReference>
<dbReference type="Pfam" id="PF01699">
    <property type="entry name" value="Na_Ca_ex"/>
    <property type="match status" value="2"/>
</dbReference>
<feature type="transmembrane region" description="Helical" evidence="8">
    <location>
        <begin position="684"/>
        <end position="710"/>
    </location>
</feature>
<accession>A0A8H7CHY7</accession>
<dbReference type="AlphaFoldDB" id="A0A8H7CHY7"/>
<evidence type="ECO:0000256" key="1">
    <source>
        <dbReference type="ARBA" id="ARBA00004141"/>
    </source>
</evidence>
<dbReference type="OrthoDB" id="407410at2759"/>
<evidence type="ECO:0000256" key="8">
    <source>
        <dbReference type="SAM" id="Phobius"/>
    </source>
</evidence>
<sequence length="787" mass="85901">MSLASPRLIFVVVFALNCVLWSSSRYGEIPRTSFLYGDNSLVKRISYELTNPNASTWAVTEKQCRPLAFPATEQCDHVLSSCPLPKTFLSIPYLPHYYCTETELRPLIFTGLIIWLIFLFSTLGISASDFFTPNLATIAQMLGLDENVAGVTFLAFGNGSPDVFSTFSAMRADSGSLAIGELLGAASFIVSCVVGSMCIIKPFQLHRAIYFVRDVGFMFTAVTLLLVILWDGNIRFWEAALMIALYITYVAIVVVGTWWERRLERRRAHEAMVRSEYADSDLSPSSPLQERYMDYPSPGSSQEPNLIVAPTSTRARAISAPGAPPPPRLQTDLPRRPHSRTPSPSPSAFTPGHMPSFSLVGALEFRQVVASLQHEAAGTSLNIFDSPYTPYAGGHYNSFRSRSRTISRDLSREVDPWDATLGLPLDERTRPRLVVTPALTDEPDLLDGSTADGRSRSRGGSVPSISRTPASPTVSDGDTESQNFQPPTRGQRFMHILGRVYHRLFPSLHNFRSKTVLGQTASVFAAPAVMLLTLTLPVVVTPYQSAHHSREKTPGEEPNLIDFEEEGDRAAAQCTFGPLFCAAVLFGANKHYQMWALITAGIVGFAASVLVALFGDNGEHPSFRMARCSIGFIVAIVWIMAIADEVVKVLQTFGFIFGLSDAIIGLTIFAVGNSLADLVANMSVAVFAPIMGFSACFGGPMLNILLGVGISGSYITQQTQQPYVLQFGNTLLVSTVGLLILLASTLIVVPLNGYKLTRTWGIILITAYMTIMAVNVVVEINSVEWKG</sequence>
<dbReference type="InterPro" id="IPR004837">
    <property type="entry name" value="NaCa_Exmemb"/>
</dbReference>
<feature type="transmembrane region" description="Helical" evidence="8">
    <location>
        <begin position="626"/>
        <end position="643"/>
    </location>
</feature>
<feature type="transmembrane region" description="Helical" evidence="8">
    <location>
        <begin position="236"/>
        <end position="259"/>
    </location>
</feature>
<feature type="region of interest" description="Disordered" evidence="7">
    <location>
        <begin position="434"/>
        <end position="489"/>
    </location>
</feature>
<feature type="domain" description="Sodium/calcium exchanger membrane region" evidence="9">
    <location>
        <begin position="114"/>
        <end position="254"/>
    </location>
</feature>
<dbReference type="InterPro" id="IPR044880">
    <property type="entry name" value="NCX_ion-bd_dom_sf"/>
</dbReference>
<feature type="compositionally biased region" description="Low complexity" evidence="7">
    <location>
        <begin position="448"/>
        <end position="467"/>
    </location>
</feature>
<evidence type="ECO:0000313" key="11">
    <source>
        <dbReference type="Proteomes" id="UP000620124"/>
    </source>
</evidence>
<comment type="caution">
    <text evidence="10">The sequence shown here is derived from an EMBL/GenBank/DDBJ whole genome shotgun (WGS) entry which is preliminary data.</text>
</comment>
<evidence type="ECO:0000256" key="4">
    <source>
        <dbReference type="ARBA" id="ARBA00022692"/>
    </source>
</evidence>
<feature type="region of interest" description="Disordered" evidence="7">
    <location>
        <begin position="279"/>
        <end position="353"/>
    </location>
</feature>
<feature type="transmembrane region" description="Helical" evidence="8">
    <location>
        <begin position="761"/>
        <end position="778"/>
    </location>
</feature>
<evidence type="ECO:0000256" key="3">
    <source>
        <dbReference type="ARBA" id="ARBA00022448"/>
    </source>
</evidence>
<feature type="transmembrane region" description="Helical" evidence="8">
    <location>
        <begin position="594"/>
        <end position="614"/>
    </location>
</feature>
<gene>
    <name evidence="10" type="ORF">MVEN_02097200</name>
</gene>
<feature type="transmembrane region" description="Helical" evidence="8">
    <location>
        <begin position="521"/>
        <end position="540"/>
    </location>
</feature>
<dbReference type="PANTHER" id="PTHR12266:SF0">
    <property type="entry name" value="MITOCHONDRIAL SODIUM_CALCIUM EXCHANGER PROTEIN"/>
    <property type="match status" value="1"/>
</dbReference>
<dbReference type="GO" id="GO:0006874">
    <property type="term" value="P:intracellular calcium ion homeostasis"/>
    <property type="evidence" value="ECO:0007669"/>
    <property type="project" value="TreeGrafter"/>
</dbReference>
<evidence type="ECO:0000259" key="9">
    <source>
        <dbReference type="Pfam" id="PF01699"/>
    </source>
</evidence>
<feature type="transmembrane region" description="Helical" evidence="8">
    <location>
        <begin position="649"/>
        <end position="672"/>
    </location>
</feature>
<dbReference type="EMBL" id="JACAZI010000022">
    <property type="protein sequence ID" value="KAF7336627.1"/>
    <property type="molecule type" value="Genomic_DNA"/>
</dbReference>
<feature type="transmembrane region" description="Helical" evidence="8">
    <location>
        <begin position="211"/>
        <end position="230"/>
    </location>
</feature>
<proteinExistence type="inferred from homology"/>
<keyword evidence="4 8" id="KW-0812">Transmembrane</keyword>
<feature type="compositionally biased region" description="Polar residues" evidence="7">
    <location>
        <begin position="298"/>
        <end position="314"/>
    </location>
</feature>
<feature type="transmembrane region" description="Helical" evidence="8">
    <location>
        <begin position="730"/>
        <end position="749"/>
    </location>
</feature>
<keyword evidence="5 8" id="KW-1133">Transmembrane helix</keyword>
<comment type="subcellular location">
    <subcellularLocation>
        <location evidence="1">Membrane</location>
        <topology evidence="1">Multi-pass membrane protein</topology>
    </subcellularLocation>
</comment>
<name>A0A8H7CHY7_9AGAR</name>
<reference evidence="10" key="1">
    <citation type="submission" date="2020-05" db="EMBL/GenBank/DDBJ databases">
        <title>Mycena genomes resolve the evolution of fungal bioluminescence.</title>
        <authorList>
            <person name="Tsai I.J."/>
        </authorList>
    </citation>
    <scope>NUCLEOTIDE SEQUENCE</scope>
    <source>
        <strain evidence="10">CCC161011</strain>
    </source>
</reference>
<keyword evidence="3" id="KW-0813">Transport</keyword>
<evidence type="ECO:0000256" key="6">
    <source>
        <dbReference type="ARBA" id="ARBA00023136"/>
    </source>
</evidence>
<dbReference type="PANTHER" id="PTHR12266">
    <property type="entry name" value="NA+/CA2+ K+ INDEPENDENT EXCHANGER"/>
    <property type="match status" value="1"/>
</dbReference>
<comment type="similarity">
    <text evidence="2">Belongs to the Ca(2+):cation antiporter (CaCA) (TC 2.A.19) family.</text>
</comment>
<dbReference type="Gene3D" id="1.20.1420.30">
    <property type="entry name" value="NCX, central ion-binding region"/>
    <property type="match status" value="2"/>
</dbReference>
<feature type="domain" description="Sodium/calcium exchanger membrane region" evidence="9">
    <location>
        <begin position="630"/>
        <end position="775"/>
    </location>
</feature>
<organism evidence="10 11">
    <name type="scientific">Mycena venus</name>
    <dbReference type="NCBI Taxonomy" id="2733690"/>
    <lineage>
        <taxon>Eukaryota</taxon>
        <taxon>Fungi</taxon>
        <taxon>Dikarya</taxon>
        <taxon>Basidiomycota</taxon>
        <taxon>Agaricomycotina</taxon>
        <taxon>Agaricomycetes</taxon>
        <taxon>Agaricomycetidae</taxon>
        <taxon>Agaricales</taxon>
        <taxon>Marasmiineae</taxon>
        <taxon>Mycenaceae</taxon>
        <taxon>Mycena</taxon>
    </lineage>
</organism>
<keyword evidence="11" id="KW-1185">Reference proteome</keyword>
<feature type="transmembrane region" description="Helical" evidence="8">
    <location>
        <begin position="6"/>
        <end position="23"/>
    </location>
</feature>
<protein>
    <recommendedName>
        <fullName evidence="9">Sodium/calcium exchanger membrane region domain-containing protein</fullName>
    </recommendedName>
</protein>
<feature type="transmembrane region" description="Helical" evidence="8">
    <location>
        <begin position="177"/>
        <end position="199"/>
    </location>
</feature>
<feature type="compositionally biased region" description="Polar residues" evidence="7">
    <location>
        <begin position="468"/>
        <end position="488"/>
    </location>
</feature>
<dbReference type="GO" id="GO:0016020">
    <property type="term" value="C:membrane"/>
    <property type="evidence" value="ECO:0007669"/>
    <property type="project" value="UniProtKB-SubCell"/>
</dbReference>
<evidence type="ECO:0000256" key="7">
    <source>
        <dbReference type="SAM" id="MobiDB-lite"/>
    </source>
</evidence>
<keyword evidence="6 8" id="KW-0472">Membrane</keyword>
<dbReference type="InterPro" id="IPR051359">
    <property type="entry name" value="CaCA_antiporter"/>
</dbReference>
<evidence type="ECO:0000256" key="5">
    <source>
        <dbReference type="ARBA" id="ARBA00022989"/>
    </source>
</evidence>
<feature type="transmembrane region" description="Helical" evidence="8">
    <location>
        <begin position="107"/>
        <end position="127"/>
    </location>
</feature>
<evidence type="ECO:0000256" key="2">
    <source>
        <dbReference type="ARBA" id="ARBA00008170"/>
    </source>
</evidence>
<evidence type="ECO:0000313" key="10">
    <source>
        <dbReference type="EMBL" id="KAF7336627.1"/>
    </source>
</evidence>
<dbReference type="GO" id="GO:0008324">
    <property type="term" value="F:monoatomic cation transmembrane transporter activity"/>
    <property type="evidence" value="ECO:0007669"/>
    <property type="project" value="TreeGrafter"/>
</dbReference>